<feature type="non-terminal residue" evidence="1">
    <location>
        <position position="1"/>
    </location>
</feature>
<name>A0A195CRW9_9HYME</name>
<reference evidence="1 2" key="1">
    <citation type="submission" date="2016-03" db="EMBL/GenBank/DDBJ databases">
        <title>Cyphomyrmex costatus WGS genome.</title>
        <authorList>
            <person name="Nygaard S."/>
            <person name="Hu H."/>
            <person name="Boomsma J."/>
            <person name="Zhang G."/>
        </authorList>
    </citation>
    <scope>NUCLEOTIDE SEQUENCE [LARGE SCALE GENOMIC DNA]</scope>
    <source>
        <strain evidence="1">MS0001</strain>
        <tissue evidence="1">Whole body</tissue>
    </source>
</reference>
<dbReference type="AlphaFoldDB" id="A0A195CRW9"/>
<dbReference type="EMBL" id="KQ977349">
    <property type="protein sequence ID" value="KYN03385.1"/>
    <property type="molecule type" value="Genomic_DNA"/>
</dbReference>
<organism evidence="1 2">
    <name type="scientific">Cyphomyrmex costatus</name>
    <dbReference type="NCBI Taxonomy" id="456900"/>
    <lineage>
        <taxon>Eukaryota</taxon>
        <taxon>Metazoa</taxon>
        <taxon>Ecdysozoa</taxon>
        <taxon>Arthropoda</taxon>
        <taxon>Hexapoda</taxon>
        <taxon>Insecta</taxon>
        <taxon>Pterygota</taxon>
        <taxon>Neoptera</taxon>
        <taxon>Endopterygota</taxon>
        <taxon>Hymenoptera</taxon>
        <taxon>Apocrita</taxon>
        <taxon>Aculeata</taxon>
        <taxon>Formicoidea</taxon>
        <taxon>Formicidae</taxon>
        <taxon>Myrmicinae</taxon>
        <taxon>Cyphomyrmex</taxon>
    </lineage>
</organism>
<protein>
    <submittedName>
        <fullName evidence="1">Uncharacterized protein</fullName>
    </submittedName>
</protein>
<sequence length="156" mass="18016">NILVPRQLVTAVSANCTAVNSACRPFDGTLRSQYANQNRSGTASEHNLRQRNARRVLLDDAFDASVTLTRWFTAVYRVREAYNGERGNESCEHYRSPYRSYCNSRRFGRWIHHFCDFTGVVDPIQSELRWPSGSLAVRQRFGDRVYYSPSGKRLFI</sequence>
<proteinExistence type="predicted"/>
<keyword evidence="2" id="KW-1185">Reference proteome</keyword>
<accession>A0A195CRW9</accession>
<evidence type="ECO:0000313" key="2">
    <source>
        <dbReference type="Proteomes" id="UP000078542"/>
    </source>
</evidence>
<dbReference type="Proteomes" id="UP000078542">
    <property type="component" value="Unassembled WGS sequence"/>
</dbReference>
<gene>
    <name evidence="1" type="ORF">ALC62_05777</name>
</gene>
<evidence type="ECO:0000313" key="1">
    <source>
        <dbReference type="EMBL" id="KYN03385.1"/>
    </source>
</evidence>